<keyword evidence="4" id="KW-0862">Zinc</keyword>
<dbReference type="GO" id="GO:0005634">
    <property type="term" value="C:nucleus"/>
    <property type="evidence" value="ECO:0007669"/>
    <property type="project" value="UniProtKB-SubCell"/>
</dbReference>
<protein>
    <recommendedName>
        <fullName evidence="10">C2H2-type domain-containing protein</fullName>
    </recommendedName>
</protein>
<sequence length="317" mass="34718">MEVLMQVQQCGEYAVRGHAGSRLSASPQVTIVQTATQNMNVVGDSKRSSTASPSTRAYDDSDIDVSCKASPLYDQYWPIRTFNCNFCTRMFRTAQALGGHMNVHRRERAYANEMLTDLHPEPARHTFSCSMVNRTPAAQYTSLQDIDPVSTQRNAGGSLMAASERRISSSPSLCWLSSLPPPASVTQLHSPSSNATSSQATQQQRTALLNLSRFQPVERLHPTSSLQVPAPFPAHQLTSAPATNSCRVDLVSTQGPAPRGSFVRNGNPILSHNLVLGSCYETRSEVLCDFMSRRSFAEPGPRAHQPSGEKLDLELRL</sequence>
<name>A0A2K1KG94_PHYPA</name>
<evidence type="ECO:0000256" key="9">
    <source>
        <dbReference type="SAM" id="MobiDB-lite"/>
    </source>
</evidence>
<evidence type="ECO:0000259" key="10">
    <source>
        <dbReference type="PROSITE" id="PS50157"/>
    </source>
</evidence>
<dbReference type="PANTHER" id="PTHR45801">
    <property type="entry name" value="OS07G0101800 PROTEIN"/>
    <property type="match status" value="1"/>
</dbReference>
<keyword evidence="2" id="KW-0479">Metal-binding</keyword>
<evidence type="ECO:0000256" key="6">
    <source>
        <dbReference type="ARBA" id="ARBA00023163"/>
    </source>
</evidence>
<comment type="subcellular location">
    <subcellularLocation>
        <location evidence="1">Nucleus</location>
    </subcellularLocation>
</comment>
<evidence type="ECO:0000313" key="12">
    <source>
        <dbReference type="EnsemblPlants" id="PAC:32975561.CDS.1"/>
    </source>
</evidence>
<reference evidence="11 13" key="1">
    <citation type="journal article" date="2008" name="Science">
        <title>The Physcomitrella genome reveals evolutionary insights into the conquest of land by plants.</title>
        <authorList>
            <person name="Rensing S."/>
            <person name="Lang D."/>
            <person name="Zimmer A."/>
            <person name="Terry A."/>
            <person name="Salamov A."/>
            <person name="Shapiro H."/>
            <person name="Nishiyama T."/>
            <person name="Perroud P.-F."/>
            <person name="Lindquist E."/>
            <person name="Kamisugi Y."/>
            <person name="Tanahashi T."/>
            <person name="Sakakibara K."/>
            <person name="Fujita T."/>
            <person name="Oishi K."/>
            <person name="Shin-I T."/>
            <person name="Kuroki Y."/>
            <person name="Toyoda A."/>
            <person name="Suzuki Y."/>
            <person name="Hashimoto A."/>
            <person name="Yamaguchi K."/>
            <person name="Sugano A."/>
            <person name="Kohara Y."/>
            <person name="Fujiyama A."/>
            <person name="Anterola A."/>
            <person name="Aoki S."/>
            <person name="Ashton N."/>
            <person name="Barbazuk W.B."/>
            <person name="Barker E."/>
            <person name="Bennetzen J."/>
            <person name="Bezanilla M."/>
            <person name="Blankenship R."/>
            <person name="Cho S.H."/>
            <person name="Dutcher S."/>
            <person name="Estelle M."/>
            <person name="Fawcett J.A."/>
            <person name="Gundlach H."/>
            <person name="Hanada K."/>
            <person name="Heyl A."/>
            <person name="Hicks K.A."/>
            <person name="Hugh J."/>
            <person name="Lohr M."/>
            <person name="Mayer K."/>
            <person name="Melkozernov A."/>
            <person name="Murata T."/>
            <person name="Nelson D."/>
            <person name="Pils B."/>
            <person name="Prigge M."/>
            <person name="Reiss B."/>
            <person name="Renner T."/>
            <person name="Rombauts S."/>
            <person name="Rushton P."/>
            <person name="Sanderfoot A."/>
            <person name="Schween G."/>
            <person name="Shiu S.-H."/>
            <person name="Stueber K."/>
            <person name="Theodoulou F.L."/>
            <person name="Tu H."/>
            <person name="Van de Peer Y."/>
            <person name="Verrier P.J."/>
            <person name="Waters E."/>
            <person name="Wood A."/>
            <person name="Yang L."/>
            <person name="Cove D."/>
            <person name="Cuming A."/>
            <person name="Hasebe M."/>
            <person name="Lucas S."/>
            <person name="Mishler D.B."/>
            <person name="Reski R."/>
            <person name="Grigoriev I."/>
            <person name="Quatrano R.S."/>
            <person name="Boore J.L."/>
        </authorList>
    </citation>
    <scope>NUCLEOTIDE SEQUENCE [LARGE SCALE GENOMIC DNA]</scope>
    <source>
        <strain evidence="12 13">cv. Gransden 2004</strain>
    </source>
</reference>
<evidence type="ECO:0000256" key="2">
    <source>
        <dbReference type="ARBA" id="ARBA00022723"/>
    </source>
</evidence>
<reference evidence="11 13" key="2">
    <citation type="journal article" date="2018" name="Plant J.">
        <title>The Physcomitrella patens chromosome-scale assembly reveals moss genome structure and evolution.</title>
        <authorList>
            <person name="Lang D."/>
            <person name="Ullrich K.K."/>
            <person name="Murat F."/>
            <person name="Fuchs J."/>
            <person name="Jenkins J."/>
            <person name="Haas F.B."/>
            <person name="Piednoel M."/>
            <person name="Gundlach H."/>
            <person name="Van Bel M."/>
            <person name="Meyberg R."/>
            <person name="Vives C."/>
            <person name="Morata J."/>
            <person name="Symeonidi A."/>
            <person name="Hiss M."/>
            <person name="Muchero W."/>
            <person name="Kamisugi Y."/>
            <person name="Saleh O."/>
            <person name="Blanc G."/>
            <person name="Decker E.L."/>
            <person name="van Gessel N."/>
            <person name="Grimwood J."/>
            <person name="Hayes R.D."/>
            <person name="Graham S.W."/>
            <person name="Gunter L.E."/>
            <person name="McDaniel S.F."/>
            <person name="Hoernstein S.N.W."/>
            <person name="Larsson A."/>
            <person name="Li F.W."/>
            <person name="Perroud P.F."/>
            <person name="Phillips J."/>
            <person name="Ranjan P."/>
            <person name="Rokshar D.S."/>
            <person name="Rothfels C.J."/>
            <person name="Schneider L."/>
            <person name="Shu S."/>
            <person name="Stevenson D.W."/>
            <person name="Thummler F."/>
            <person name="Tillich M."/>
            <person name="Villarreal Aguilar J.C."/>
            <person name="Widiez T."/>
            <person name="Wong G.K."/>
            <person name="Wymore A."/>
            <person name="Zhang Y."/>
            <person name="Zimmer A.D."/>
            <person name="Quatrano R.S."/>
            <person name="Mayer K.F.X."/>
            <person name="Goodstein D."/>
            <person name="Casacuberta J.M."/>
            <person name="Vandepoele K."/>
            <person name="Reski R."/>
            <person name="Cuming A.C."/>
            <person name="Tuskan G.A."/>
            <person name="Maumus F."/>
            <person name="Salse J."/>
            <person name="Schmutz J."/>
            <person name="Rensing S.A."/>
        </authorList>
    </citation>
    <scope>NUCLEOTIDE SEQUENCE [LARGE SCALE GENOMIC DNA]</scope>
    <source>
        <strain evidence="12 13">cv. Gransden 2004</strain>
    </source>
</reference>
<keyword evidence="5" id="KW-0805">Transcription regulation</keyword>
<dbReference type="GO" id="GO:0008270">
    <property type="term" value="F:zinc ion binding"/>
    <property type="evidence" value="ECO:0007669"/>
    <property type="project" value="UniProtKB-KW"/>
</dbReference>
<evidence type="ECO:0000256" key="7">
    <source>
        <dbReference type="ARBA" id="ARBA00023242"/>
    </source>
</evidence>
<gene>
    <name evidence="11" type="ORF">PHYPA_009185</name>
</gene>
<dbReference type="InterPro" id="IPR013087">
    <property type="entry name" value="Znf_C2H2_type"/>
</dbReference>
<dbReference type="PANTHER" id="PTHR45801:SF107">
    <property type="entry name" value="TRANSCRIPTIONAL REGULATOR SUPERMAN-LIKE"/>
    <property type="match status" value="1"/>
</dbReference>
<feature type="compositionally biased region" description="Basic and acidic residues" evidence="9">
    <location>
        <begin position="307"/>
        <end position="317"/>
    </location>
</feature>
<keyword evidence="6" id="KW-0804">Transcription</keyword>
<dbReference type="Gramene" id="Pp3c6_19230V3.1">
    <property type="protein sequence ID" value="PAC:32975561.CDS.1"/>
    <property type="gene ID" value="Pp3c6_19230"/>
</dbReference>
<dbReference type="InterPro" id="IPR036236">
    <property type="entry name" value="Znf_C2H2_sf"/>
</dbReference>
<dbReference type="EnsemblPlants" id="Pp3c6_19230V3.1">
    <property type="protein sequence ID" value="PAC:32975561.CDS.1"/>
    <property type="gene ID" value="Pp3c6_19230"/>
</dbReference>
<feature type="region of interest" description="Disordered" evidence="9">
    <location>
        <begin position="297"/>
        <end position="317"/>
    </location>
</feature>
<dbReference type="SUPFAM" id="SSF57667">
    <property type="entry name" value="beta-beta-alpha zinc fingers"/>
    <property type="match status" value="1"/>
</dbReference>
<evidence type="ECO:0000256" key="8">
    <source>
        <dbReference type="PROSITE-ProRule" id="PRU00042"/>
    </source>
</evidence>
<feature type="domain" description="C2H2-type" evidence="10">
    <location>
        <begin position="82"/>
        <end position="109"/>
    </location>
</feature>
<feature type="compositionally biased region" description="Low complexity" evidence="9">
    <location>
        <begin position="192"/>
        <end position="204"/>
    </location>
</feature>
<evidence type="ECO:0000256" key="4">
    <source>
        <dbReference type="ARBA" id="ARBA00022833"/>
    </source>
</evidence>
<dbReference type="AlphaFoldDB" id="A0A2K1KG94"/>
<evidence type="ECO:0000313" key="13">
    <source>
        <dbReference type="Proteomes" id="UP000006727"/>
    </source>
</evidence>
<keyword evidence="7" id="KW-0539">Nucleus</keyword>
<organism evidence="11">
    <name type="scientific">Physcomitrium patens</name>
    <name type="common">Spreading-leaved earth moss</name>
    <name type="synonym">Physcomitrella patens</name>
    <dbReference type="NCBI Taxonomy" id="3218"/>
    <lineage>
        <taxon>Eukaryota</taxon>
        <taxon>Viridiplantae</taxon>
        <taxon>Streptophyta</taxon>
        <taxon>Embryophyta</taxon>
        <taxon>Bryophyta</taxon>
        <taxon>Bryophytina</taxon>
        <taxon>Bryopsida</taxon>
        <taxon>Funariidae</taxon>
        <taxon>Funariales</taxon>
        <taxon>Funariaceae</taxon>
        <taxon>Physcomitrium</taxon>
    </lineage>
</organism>
<accession>A0A2K1KG94</accession>
<evidence type="ECO:0000256" key="1">
    <source>
        <dbReference type="ARBA" id="ARBA00004123"/>
    </source>
</evidence>
<dbReference type="EMBL" id="ABEU02000006">
    <property type="protein sequence ID" value="PNR52810.1"/>
    <property type="molecule type" value="Genomic_DNA"/>
</dbReference>
<dbReference type="InterPro" id="IPR052426">
    <property type="entry name" value="Plant_dev_regulator"/>
</dbReference>
<reference evidence="12" key="3">
    <citation type="submission" date="2020-12" db="UniProtKB">
        <authorList>
            <consortium name="EnsemblPlants"/>
        </authorList>
    </citation>
    <scope>IDENTIFICATION</scope>
</reference>
<proteinExistence type="predicted"/>
<dbReference type="Proteomes" id="UP000006727">
    <property type="component" value="Chromosome 6"/>
</dbReference>
<dbReference type="PaxDb" id="3218-PP1S14_187V6.1"/>
<keyword evidence="3 8" id="KW-0863">Zinc-finger</keyword>
<dbReference type="PROSITE" id="PS50157">
    <property type="entry name" value="ZINC_FINGER_C2H2_2"/>
    <property type="match status" value="1"/>
</dbReference>
<evidence type="ECO:0000313" key="11">
    <source>
        <dbReference type="EMBL" id="PNR52810.1"/>
    </source>
</evidence>
<keyword evidence="13" id="KW-1185">Reference proteome</keyword>
<dbReference type="PROSITE" id="PS00028">
    <property type="entry name" value="ZINC_FINGER_C2H2_1"/>
    <property type="match status" value="1"/>
</dbReference>
<dbReference type="InParanoid" id="A0A2K1KG94"/>
<evidence type="ECO:0000256" key="5">
    <source>
        <dbReference type="ARBA" id="ARBA00023015"/>
    </source>
</evidence>
<evidence type="ECO:0000256" key="3">
    <source>
        <dbReference type="ARBA" id="ARBA00022771"/>
    </source>
</evidence>
<feature type="region of interest" description="Disordered" evidence="9">
    <location>
        <begin position="185"/>
        <end position="204"/>
    </location>
</feature>